<dbReference type="HOGENOM" id="CLU_2727002_0_0_1"/>
<dbReference type="EMBL" id="AGNK02000569">
    <property type="status" value="NOT_ANNOTATED_CDS"/>
    <property type="molecule type" value="Genomic_DNA"/>
</dbReference>
<evidence type="ECO:0000313" key="3">
    <source>
        <dbReference type="Proteomes" id="UP000004995"/>
    </source>
</evidence>
<dbReference type="AlphaFoldDB" id="K3Z1Y0"/>
<feature type="transmembrane region" description="Helical" evidence="1">
    <location>
        <begin position="32"/>
        <end position="51"/>
    </location>
</feature>
<evidence type="ECO:0000256" key="1">
    <source>
        <dbReference type="SAM" id="Phobius"/>
    </source>
</evidence>
<evidence type="ECO:0000313" key="2">
    <source>
        <dbReference type="EnsemblPlants" id="KQL31684"/>
    </source>
</evidence>
<keyword evidence="3" id="KW-1185">Reference proteome</keyword>
<dbReference type="EnsemblPlants" id="KQL31684">
    <property type="protein sequence ID" value="KQL31684"/>
    <property type="gene ID" value="SETIT_020548mg"/>
</dbReference>
<accession>K3Z1Y0</accession>
<dbReference type="Gramene" id="KQL31684">
    <property type="protein sequence ID" value="KQL31684"/>
    <property type="gene ID" value="SETIT_020548mg"/>
</dbReference>
<sequence>MLCLKYQSAGDTRAHESWSVMWRSVWPGFGGFLGWFGWGFFSVHICGAVFYPPVQFLCGDQSETNKLSLATL</sequence>
<reference evidence="2" key="2">
    <citation type="submission" date="2018-08" db="UniProtKB">
        <authorList>
            <consortium name="EnsemblPlants"/>
        </authorList>
    </citation>
    <scope>IDENTIFICATION</scope>
    <source>
        <strain evidence="2">Yugu1</strain>
    </source>
</reference>
<dbReference type="InParanoid" id="K3Z1Y0"/>
<keyword evidence="1" id="KW-0812">Transmembrane</keyword>
<protein>
    <submittedName>
        <fullName evidence="2">Uncharacterized protein</fullName>
    </submittedName>
</protein>
<dbReference type="Proteomes" id="UP000004995">
    <property type="component" value="Unassembled WGS sequence"/>
</dbReference>
<name>K3Z1Y0_SETIT</name>
<keyword evidence="1" id="KW-0472">Membrane</keyword>
<proteinExistence type="predicted"/>
<organism evidence="2 3">
    <name type="scientific">Setaria italica</name>
    <name type="common">Foxtail millet</name>
    <name type="synonym">Panicum italicum</name>
    <dbReference type="NCBI Taxonomy" id="4555"/>
    <lineage>
        <taxon>Eukaryota</taxon>
        <taxon>Viridiplantae</taxon>
        <taxon>Streptophyta</taxon>
        <taxon>Embryophyta</taxon>
        <taxon>Tracheophyta</taxon>
        <taxon>Spermatophyta</taxon>
        <taxon>Magnoliopsida</taxon>
        <taxon>Liliopsida</taxon>
        <taxon>Poales</taxon>
        <taxon>Poaceae</taxon>
        <taxon>PACMAD clade</taxon>
        <taxon>Panicoideae</taxon>
        <taxon>Panicodae</taxon>
        <taxon>Paniceae</taxon>
        <taxon>Cenchrinae</taxon>
        <taxon>Setaria</taxon>
    </lineage>
</organism>
<reference evidence="3" key="1">
    <citation type="journal article" date="2012" name="Nat. Biotechnol.">
        <title>Reference genome sequence of the model plant Setaria.</title>
        <authorList>
            <person name="Bennetzen J.L."/>
            <person name="Schmutz J."/>
            <person name="Wang H."/>
            <person name="Percifield R."/>
            <person name="Hawkins J."/>
            <person name="Pontaroli A.C."/>
            <person name="Estep M."/>
            <person name="Feng L."/>
            <person name="Vaughn J.N."/>
            <person name="Grimwood J."/>
            <person name="Jenkins J."/>
            <person name="Barry K."/>
            <person name="Lindquist E."/>
            <person name="Hellsten U."/>
            <person name="Deshpande S."/>
            <person name="Wang X."/>
            <person name="Wu X."/>
            <person name="Mitros T."/>
            <person name="Triplett J."/>
            <person name="Yang X."/>
            <person name="Ye C.Y."/>
            <person name="Mauro-Herrera M."/>
            <person name="Wang L."/>
            <person name="Li P."/>
            <person name="Sharma M."/>
            <person name="Sharma R."/>
            <person name="Ronald P.C."/>
            <person name="Panaud O."/>
            <person name="Kellogg E.A."/>
            <person name="Brutnell T.P."/>
            <person name="Doust A.N."/>
            <person name="Tuskan G.A."/>
            <person name="Rokhsar D."/>
            <person name="Devos K.M."/>
        </authorList>
    </citation>
    <scope>NUCLEOTIDE SEQUENCE [LARGE SCALE GENOMIC DNA]</scope>
    <source>
        <strain evidence="3">cv. Yugu1</strain>
    </source>
</reference>
<keyword evidence="1" id="KW-1133">Transmembrane helix</keyword>